<dbReference type="NCBIfam" id="TIGR01725">
    <property type="entry name" value="phge_HK97_gp10"/>
    <property type="match status" value="1"/>
</dbReference>
<sequence length="116" mass="13002">MSVTFKGDQELLNSLEKMARTEVYREVVKKNGADLQRKAQQKAVFKKGYSTGATKRSIKLDIASNGLRAVVKAGTDYSGYLEVGTRKMEAQPFMQPAFNEIQPKFIDDLRRAGIVK</sequence>
<dbReference type="RefSeq" id="WP_074560461.1">
    <property type="nucleotide sequence ID" value="NZ_FNKE01000001.1"/>
</dbReference>
<dbReference type="OrthoDB" id="886754at2"/>
<name>A0A1H0YND2_STREI</name>
<evidence type="ECO:0000313" key="1">
    <source>
        <dbReference type="EMBL" id="SDQ16673.1"/>
    </source>
</evidence>
<accession>A0A1H0YND2</accession>
<gene>
    <name evidence="1" type="ORF">SAMN05216392_0769</name>
</gene>
<dbReference type="AlphaFoldDB" id="A0A1H0YND2"/>
<organism evidence="1 2">
    <name type="scientific">Streptococcus equinus</name>
    <name type="common">Streptococcus bovis</name>
    <dbReference type="NCBI Taxonomy" id="1335"/>
    <lineage>
        <taxon>Bacteria</taxon>
        <taxon>Bacillati</taxon>
        <taxon>Bacillota</taxon>
        <taxon>Bacilli</taxon>
        <taxon>Lactobacillales</taxon>
        <taxon>Streptococcaceae</taxon>
        <taxon>Streptococcus</taxon>
    </lineage>
</organism>
<dbReference type="Proteomes" id="UP000182870">
    <property type="component" value="Unassembled WGS sequence"/>
</dbReference>
<dbReference type="InterPro" id="IPR010064">
    <property type="entry name" value="HK97-gp10_tail"/>
</dbReference>
<dbReference type="EMBL" id="FNKE01000001">
    <property type="protein sequence ID" value="SDQ16673.1"/>
    <property type="molecule type" value="Genomic_DNA"/>
</dbReference>
<reference evidence="1 2" key="1">
    <citation type="submission" date="2016-10" db="EMBL/GenBank/DDBJ databases">
        <authorList>
            <person name="de Groot N.N."/>
        </authorList>
    </citation>
    <scope>NUCLEOTIDE SEQUENCE [LARGE SCALE GENOMIC DNA]</scope>
    <source>
        <strain evidence="1 2">Sb05</strain>
    </source>
</reference>
<protein>
    <submittedName>
        <fullName evidence="1">Phage protein, HK97 gp10 family</fullName>
    </submittedName>
</protein>
<dbReference type="Pfam" id="PF04883">
    <property type="entry name" value="HK97-gp10_like"/>
    <property type="match status" value="1"/>
</dbReference>
<proteinExistence type="predicted"/>
<evidence type="ECO:0000313" key="2">
    <source>
        <dbReference type="Proteomes" id="UP000182870"/>
    </source>
</evidence>